<feature type="region of interest" description="Disordered" evidence="1">
    <location>
        <begin position="1"/>
        <end position="60"/>
    </location>
</feature>
<keyword evidence="3" id="KW-1185">Reference proteome</keyword>
<evidence type="ECO:0000313" key="3">
    <source>
        <dbReference type="Proteomes" id="UP000055024"/>
    </source>
</evidence>
<evidence type="ECO:0000313" key="2">
    <source>
        <dbReference type="EMBL" id="KRZ09149.1"/>
    </source>
</evidence>
<proteinExistence type="predicted"/>
<sequence>MPVPDLEFANKRKEKKIQTDQPYKVSTDLTTTTTVHRIFKEEKEEEEEEDGDDDDEENTNFILTIIYL</sequence>
<organism evidence="2 3">
    <name type="scientific">Trichinella zimbabwensis</name>
    <dbReference type="NCBI Taxonomy" id="268475"/>
    <lineage>
        <taxon>Eukaryota</taxon>
        <taxon>Metazoa</taxon>
        <taxon>Ecdysozoa</taxon>
        <taxon>Nematoda</taxon>
        <taxon>Enoplea</taxon>
        <taxon>Dorylaimia</taxon>
        <taxon>Trichinellida</taxon>
        <taxon>Trichinellidae</taxon>
        <taxon>Trichinella</taxon>
    </lineage>
</organism>
<feature type="compositionally biased region" description="Acidic residues" evidence="1">
    <location>
        <begin position="43"/>
        <end position="58"/>
    </location>
</feature>
<dbReference type="OrthoDB" id="5917212at2759"/>
<name>A0A0V1HEP6_9BILA</name>
<accession>A0A0V1HEP6</accession>
<comment type="caution">
    <text evidence="2">The sequence shown here is derived from an EMBL/GenBank/DDBJ whole genome shotgun (WGS) entry which is preliminary data.</text>
</comment>
<gene>
    <name evidence="2" type="ORF">T11_8236</name>
</gene>
<dbReference type="AlphaFoldDB" id="A0A0V1HEP6"/>
<reference evidence="2 3" key="1">
    <citation type="submission" date="2015-01" db="EMBL/GenBank/DDBJ databases">
        <title>Evolution of Trichinella species and genotypes.</title>
        <authorList>
            <person name="Korhonen P.K."/>
            <person name="Edoardo P."/>
            <person name="Giuseppe L.R."/>
            <person name="Gasser R.B."/>
        </authorList>
    </citation>
    <scope>NUCLEOTIDE SEQUENCE [LARGE SCALE GENOMIC DNA]</scope>
    <source>
        <strain evidence="2">ISS1029</strain>
    </source>
</reference>
<dbReference type="EMBL" id="JYDP01000076">
    <property type="protein sequence ID" value="KRZ09149.1"/>
    <property type="molecule type" value="Genomic_DNA"/>
</dbReference>
<evidence type="ECO:0000256" key="1">
    <source>
        <dbReference type="SAM" id="MobiDB-lite"/>
    </source>
</evidence>
<protein>
    <submittedName>
        <fullName evidence="2">Uncharacterized protein</fullName>
    </submittedName>
</protein>
<dbReference type="Proteomes" id="UP000055024">
    <property type="component" value="Unassembled WGS sequence"/>
</dbReference>